<evidence type="ECO:0000313" key="2">
    <source>
        <dbReference type="EMBL" id="SPE26283.1"/>
    </source>
</evidence>
<dbReference type="Proteomes" id="UP000239735">
    <property type="component" value="Unassembled WGS sequence"/>
</dbReference>
<organism evidence="2 3">
    <name type="scientific">Candidatus Sulfuritelmatomonas gaucii</name>
    <dbReference type="NCBI Taxonomy" id="2043161"/>
    <lineage>
        <taxon>Bacteria</taxon>
        <taxon>Pseudomonadati</taxon>
        <taxon>Acidobacteriota</taxon>
        <taxon>Terriglobia</taxon>
        <taxon>Terriglobales</taxon>
        <taxon>Acidobacteriaceae</taxon>
        <taxon>Candidatus Sulfuritelmatomonas</taxon>
    </lineage>
</organism>
<feature type="signal peptide" evidence="1">
    <location>
        <begin position="1"/>
        <end position="23"/>
    </location>
</feature>
<evidence type="ECO:0000313" key="3">
    <source>
        <dbReference type="Proteomes" id="UP000239735"/>
    </source>
</evidence>
<evidence type="ECO:0000256" key="1">
    <source>
        <dbReference type="SAM" id="SignalP"/>
    </source>
</evidence>
<dbReference type="AlphaFoldDB" id="A0A2N9LT62"/>
<keyword evidence="1" id="KW-0732">Signal</keyword>
<protein>
    <recommendedName>
        <fullName evidence="4">DUF3352 domain-containing protein</fullName>
    </recommendedName>
</protein>
<gene>
    <name evidence="2" type="ORF">SBA5_540040</name>
</gene>
<proteinExistence type="predicted"/>
<dbReference type="OrthoDB" id="111412at2"/>
<reference evidence="3" key="1">
    <citation type="submission" date="2018-02" db="EMBL/GenBank/DDBJ databases">
        <authorList>
            <person name="Hausmann B."/>
        </authorList>
    </citation>
    <scope>NUCLEOTIDE SEQUENCE [LARGE SCALE GENOMIC DNA]</scope>
    <source>
        <strain evidence="3">Peat soil MAG SbA5</strain>
    </source>
</reference>
<evidence type="ECO:0008006" key="4">
    <source>
        <dbReference type="Google" id="ProtNLM"/>
    </source>
</evidence>
<sequence>MLKGLFRFCGASILIAGAAFAPAAQLSTDARGAIPRDVQQLVVIDYRAMQNSTAAMDLRNRVMPPELKQFDEALSKFTLKIGESAGKSASSEGGEPIDQYVDELAFALFRPSPGSDALQMVGIAQGQFPTQDILASFRTQKLKPTVVRSNSIYPMSRTGMVLCFVDPSTMVFGSKDSVTKALDARDGMTSSMLTNGTMMNAMQSVDSNPLWSILDSQGTQTMMKQLLGEAGSVTDFDTVKQRLVASGYSMDFSHGVKFDLTIQTGDSFAAATISSLMTAAVMLRKMTASDTEKQALSATDIGSSSGNLTIHFASSDSEFSALLQSPLFQTMVH</sequence>
<name>A0A2N9LT62_9BACT</name>
<feature type="chain" id="PRO_5014627728" description="DUF3352 domain-containing protein" evidence="1">
    <location>
        <begin position="24"/>
        <end position="333"/>
    </location>
</feature>
<accession>A0A2N9LT62</accession>
<dbReference type="EMBL" id="OKRB01000113">
    <property type="protein sequence ID" value="SPE26283.1"/>
    <property type="molecule type" value="Genomic_DNA"/>
</dbReference>